<proteinExistence type="predicted"/>
<evidence type="ECO:0000256" key="1">
    <source>
        <dbReference type="SAM" id="Phobius"/>
    </source>
</evidence>
<evidence type="ECO:0000313" key="3">
    <source>
        <dbReference type="Proteomes" id="UP000321378"/>
    </source>
</evidence>
<feature type="transmembrane region" description="Helical" evidence="1">
    <location>
        <begin position="38"/>
        <end position="57"/>
    </location>
</feature>
<name>A0A510KRK7_9FUSO</name>
<feature type="transmembrane region" description="Helical" evidence="1">
    <location>
        <begin position="64"/>
        <end position="82"/>
    </location>
</feature>
<dbReference type="AlphaFoldDB" id="A0A510KRK7"/>
<reference evidence="2 3" key="1">
    <citation type="submission" date="2019-07" db="EMBL/GenBank/DDBJ databases">
        <title>Complete Genome Sequence of Leptotrichia trevisanii Strain JMUB3935.</title>
        <authorList>
            <person name="Watanabe S."/>
            <person name="Cui L."/>
        </authorList>
    </citation>
    <scope>NUCLEOTIDE SEQUENCE [LARGE SCALE GENOMIC DNA]</scope>
    <source>
        <strain evidence="2 3">JMUB3935</strain>
    </source>
</reference>
<sequence length="168" mass="18975">MLDLLKNDLKKFAISVGSVTLGMLFSNLNFVIPEFLGVYYVLIPYFVITWFIYYGINKERALKVGFESAVVETLLMVVVYILPLDTNLKSFLYGVFVYILISSIFNKIKEVGKFKEAVMGGVYILIAAIVGILYVRFPGSIMYFKGFENLSNEMLLLFSLVSLIGSII</sequence>
<protein>
    <submittedName>
        <fullName evidence="2">Uncharacterized protein</fullName>
    </submittedName>
</protein>
<feature type="transmembrane region" description="Helical" evidence="1">
    <location>
        <begin position="12"/>
        <end position="32"/>
    </location>
</feature>
<feature type="transmembrane region" description="Helical" evidence="1">
    <location>
        <begin position="88"/>
        <end position="105"/>
    </location>
</feature>
<keyword evidence="1" id="KW-0472">Membrane</keyword>
<keyword evidence="1" id="KW-0812">Transmembrane</keyword>
<feature type="transmembrane region" description="Helical" evidence="1">
    <location>
        <begin position="117"/>
        <end position="137"/>
    </location>
</feature>
<dbReference type="RefSeq" id="WP_146997457.1">
    <property type="nucleotide sequence ID" value="NZ_AP019840.1"/>
</dbReference>
<evidence type="ECO:0000313" key="2">
    <source>
        <dbReference type="EMBL" id="BBM53321.1"/>
    </source>
</evidence>
<dbReference type="STRING" id="1122173.GCA_000482505_02407"/>
<dbReference type="EMBL" id="AP019840">
    <property type="protein sequence ID" value="BBM53321.1"/>
    <property type="molecule type" value="Genomic_DNA"/>
</dbReference>
<accession>A0A510KRK7</accession>
<keyword evidence="1" id="KW-1133">Transmembrane helix</keyword>
<gene>
    <name evidence="2" type="ORF">JMUB3935_2308</name>
</gene>
<dbReference type="Proteomes" id="UP000321378">
    <property type="component" value="Chromosome"/>
</dbReference>
<organism evidence="2 3">
    <name type="scientific">Leptotrichia trevisanii</name>
    <dbReference type="NCBI Taxonomy" id="109328"/>
    <lineage>
        <taxon>Bacteria</taxon>
        <taxon>Fusobacteriati</taxon>
        <taxon>Fusobacteriota</taxon>
        <taxon>Fusobacteriia</taxon>
        <taxon>Fusobacteriales</taxon>
        <taxon>Leptotrichiaceae</taxon>
        <taxon>Leptotrichia</taxon>
    </lineage>
</organism>